<evidence type="ECO:0000259" key="1">
    <source>
        <dbReference type="Pfam" id="PF00685"/>
    </source>
</evidence>
<name>R7UAR3_CAPTE</name>
<sequence length="367" mass="42540">MVTKRVFSAKRLRRILRLSRRGRQAVMLLGLLLAFCAVSIRPQFSNQQNQAPHRHVFIVSYFRAGSSAIRRLFEQHDDVLVWEDPVAPLAAGWRHMHHDERMRLQHDRDRALLIEEISQREDSMVEPLLSAILSCDIGAIYRIEPAVLEWAVGRQLYDAMGLVERMLYVTLGPFGLGAGMLHNRCLQFGLRVVRTTHLPMRHLPPLVETNPDLKVIYVPRDPRGMVGSWVKLDIFDESLGQHVYKKFCDSISLDLTEFNRLAARRPEHSLTIRAEDLWHEAEHSVQEIQEFLNICKSSGSPHHESVEMNWSMRDEQIHLNEALDPHVMRSSSVDLDWRGVLREKTVKDMNAVCKHALIKLRYEAFRN</sequence>
<dbReference type="HOGENOM" id="CLU_710271_0_0_1"/>
<evidence type="ECO:0000313" key="2">
    <source>
        <dbReference type="EMBL" id="ELU03226.1"/>
    </source>
</evidence>
<dbReference type="GO" id="GO:0006044">
    <property type="term" value="P:N-acetylglucosamine metabolic process"/>
    <property type="evidence" value="ECO:0007669"/>
    <property type="project" value="TreeGrafter"/>
</dbReference>
<dbReference type="OrthoDB" id="5987729at2759"/>
<dbReference type="SUPFAM" id="SSF52540">
    <property type="entry name" value="P-loop containing nucleoside triphosphate hydrolases"/>
    <property type="match status" value="1"/>
</dbReference>
<dbReference type="PANTHER" id="PTHR10704:SF44">
    <property type="entry name" value="LD35051P-RELATED"/>
    <property type="match status" value="1"/>
</dbReference>
<evidence type="ECO:0000313" key="4">
    <source>
        <dbReference type="Proteomes" id="UP000014760"/>
    </source>
</evidence>
<dbReference type="PANTHER" id="PTHR10704">
    <property type="entry name" value="CARBOHYDRATE SULFOTRANSFERASE"/>
    <property type="match status" value="1"/>
</dbReference>
<evidence type="ECO:0000313" key="3">
    <source>
        <dbReference type="EnsemblMetazoa" id="CapteP211164"/>
    </source>
</evidence>
<dbReference type="GO" id="GO:0001517">
    <property type="term" value="F:N-acetylglucosamine 6-O-sulfotransferase activity"/>
    <property type="evidence" value="ECO:0007669"/>
    <property type="project" value="TreeGrafter"/>
</dbReference>
<reference evidence="4" key="1">
    <citation type="submission" date="2012-12" db="EMBL/GenBank/DDBJ databases">
        <authorList>
            <person name="Hellsten U."/>
            <person name="Grimwood J."/>
            <person name="Chapman J.A."/>
            <person name="Shapiro H."/>
            <person name="Aerts A."/>
            <person name="Otillar R.P."/>
            <person name="Terry A.Y."/>
            <person name="Boore J.L."/>
            <person name="Simakov O."/>
            <person name="Marletaz F."/>
            <person name="Cho S.-J."/>
            <person name="Edsinger-Gonzales E."/>
            <person name="Havlak P."/>
            <person name="Kuo D.-H."/>
            <person name="Larsson T."/>
            <person name="Lv J."/>
            <person name="Arendt D."/>
            <person name="Savage R."/>
            <person name="Osoegawa K."/>
            <person name="de Jong P."/>
            <person name="Lindberg D.R."/>
            <person name="Seaver E.C."/>
            <person name="Weisblat D.A."/>
            <person name="Putnam N.H."/>
            <person name="Grigoriev I.V."/>
            <person name="Rokhsar D.S."/>
        </authorList>
    </citation>
    <scope>NUCLEOTIDE SEQUENCE</scope>
    <source>
        <strain evidence="4">I ESC-2004</strain>
    </source>
</reference>
<dbReference type="GO" id="GO:0006790">
    <property type="term" value="P:sulfur compound metabolic process"/>
    <property type="evidence" value="ECO:0007669"/>
    <property type="project" value="TreeGrafter"/>
</dbReference>
<keyword evidence="4" id="KW-1185">Reference proteome</keyword>
<dbReference type="InterPro" id="IPR027417">
    <property type="entry name" value="P-loop_NTPase"/>
</dbReference>
<dbReference type="AlphaFoldDB" id="R7UAR3"/>
<accession>R7UAR3</accession>
<feature type="domain" description="Sulfotransferase" evidence="1">
    <location>
        <begin position="54"/>
        <end position="356"/>
    </location>
</feature>
<proteinExistence type="predicted"/>
<reference evidence="2 4" key="2">
    <citation type="journal article" date="2013" name="Nature">
        <title>Insights into bilaterian evolution from three spiralian genomes.</title>
        <authorList>
            <person name="Simakov O."/>
            <person name="Marletaz F."/>
            <person name="Cho S.J."/>
            <person name="Edsinger-Gonzales E."/>
            <person name="Havlak P."/>
            <person name="Hellsten U."/>
            <person name="Kuo D.H."/>
            <person name="Larsson T."/>
            <person name="Lv J."/>
            <person name="Arendt D."/>
            <person name="Savage R."/>
            <person name="Osoegawa K."/>
            <person name="de Jong P."/>
            <person name="Grimwood J."/>
            <person name="Chapman J.A."/>
            <person name="Shapiro H."/>
            <person name="Aerts A."/>
            <person name="Otillar R.P."/>
            <person name="Terry A.Y."/>
            <person name="Boore J.L."/>
            <person name="Grigoriev I.V."/>
            <person name="Lindberg D.R."/>
            <person name="Seaver E.C."/>
            <person name="Weisblat D.A."/>
            <person name="Putnam N.H."/>
            <person name="Rokhsar D.S."/>
        </authorList>
    </citation>
    <scope>NUCLEOTIDE SEQUENCE</scope>
    <source>
        <strain evidence="2 4">I ESC-2004</strain>
    </source>
</reference>
<dbReference type="Pfam" id="PF00685">
    <property type="entry name" value="Sulfotransfer_1"/>
    <property type="match status" value="1"/>
</dbReference>
<dbReference type="InterPro" id="IPR051135">
    <property type="entry name" value="Gal/GlcNAc/GalNAc_ST"/>
</dbReference>
<dbReference type="EMBL" id="KB303371">
    <property type="protein sequence ID" value="ELU03226.1"/>
    <property type="molecule type" value="Genomic_DNA"/>
</dbReference>
<organism evidence="2">
    <name type="scientific">Capitella teleta</name>
    <name type="common">Polychaete worm</name>
    <dbReference type="NCBI Taxonomy" id="283909"/>
    <lineage>
        <taxon>Eukaryota</taxon>
        <taxon>Metazoa</taxon>
        <taxon>Spiralia</taxon>
        <taxon>Lophotrochozoa</taxon>
        <taxon>Annelida</taxon>
        <taxon>Polychaeta</taxon>
        <taxon>Sedentaria</taxon>
        <taxon>Scolecida</taxon>
        <taxon>Capitellidae</taxon>
        <taxon>Capitella</taxon>
    </lineage>
</organism>
<dbReference type="EnsemblMetazoa" id="CapteT211164">
    <property type="protein sequence ID" value="CapteP211164"/>
    <property type="gene ID" value="CapteG211164"/>
</dbReference>
<protein>
    <recommendedName>
        <fullName evidence="1">Sulfotransferase domain-containing protein</fullName>
    </recommendedName>
</protein>
<dbReference type="Gene3D" id="3.40.50.300">
    <property type="entry name" value="P-loop containing nucleotide triphosphate hydrolases"/>
    <property type="match status" value="1"/>
</dbReference>
<dbReference type="InterPro" id="IPR000863">
    <property type="entry name" value="Sulfotransferase_dom"/>
</dbReference>
<reference evidence="3" key="3">
    <citation type="submission" date="2015-06" db="UniProtKB">
        <authorList>
            <consortium name="EnsemblMetazoa"/>
        </authorList>
    </citation>
    <scope>IDENTIFICATION</scope>
</reference>
<gene>
    <name evidence="2" type="ORF">CAPTEDRAFT_211164</name>
</gene>
<dbReference type="EMBL" id="AMQN01008534">
    <property type="status" value="NOT_ANNOTATED_CDS"/>
    <property type="molecule type" value="Genomic_DNA"/>
</dbReference>
<dbReference type="Proteomes" id="UP000014760">
    <property type="component" value="Unassembled WGS sequence"/>
</dbReference>